<dbReference type="EMBL" id="CAJOBG010001588">
    <property type="protein sequence ID" value="CAF3942240.1"/>
    <property type="molecule type" value="Genomic_DNA"/>
</dbReference>
<evidence type="ECO:0000259" key="8">
    <source>
        <dbReference type="PROSITE" id="PS50008"/>
    </source>
</evidence>
<keyword evidence="6" id="KW-0175">Coiled coil</keyword>
<dbReference type="EC" id="3.1.4.11" evidence="2"/>
<proteinExistence type="predicted"/>
<feature type="compositionally biased region" description="Basic and acidic residues" evidence="7">
    <location>
        <begin position="962"/>
        <end position="981"/>
    </location>
</feature>
<dbReference type="InterPro" id="IPR017946">
    <property type="entry name" value="PLC-like_Pdiesterase_TIM-brl"/>
</dbReference>
<evidence type="ECO:0000313" key="10">
    <source>
        <dbReference type="Proteomes" id="UP000663866"/>
    </source>
</evidence>
<feature type="binding site" evidence="4">
    <location>
        <position position="437"/>
    </location>
    <ligand>
        <name>Ca(2+)</name>
        <dbReference type="ChEBI" id="CHEBI:29108"/>
    </ligand>
</feature>
<organism evidence="9 10">
    <name type="scientific">Rotaria magnacalcarata</name>
    <dbReference type="NCBI Taxonomy" id="392030"/>
    <lineage>
        <taxon>Eukaryota</taxon>
        <taxon>Metazoa</taxon>
        <taxon>Spiralia</taxon>
        <taxon>Gnathifera</taxon>
        <taxon>Rotifera</taxon>
        <taxon>Eurotatoria</taxon>
        <taxon>Bdelloidea</taxon>
        <taxon>Philodinida</taxon>
        <taxon>Philodinidae</taxon>
        <taxon>Rotaria</taxon>
    </lineage>
</organism>
<dbReference type="GO" id="GO:0016042">
    <property type="term" value="P:lipid catabolic process"/>
    <property type="evidence" value="ECO:0007669"/>
    <property type="project" value="UniProtKB-KW"/>
</dbReference>
<dbReference type="SUPFAM" id="SSF47473">
    <property type="entry name" value="EF-hand"/>
    <property type="match status" value="1"/>
</dbReference>
<evidence type="ECO:0000256" key="1">
    <source>
        <dbReference type="ARBA" id="ARBA00022801"/>
    </source>
</evidence>
<dbReference type="InterPro" id="IPR001711">
    <property type="entry name" value="PLipase_C_Pinositol-sp_Y"/>
</dbReference>
<feature type="domain" description="PI-PLC Y-box" evidence="8">
    <location>
        <begin position="648"/>
        <end position="763"/>
    </location>
</feature>
<evidence type="ECO:0000256" key="2">
    <source>
        <dbReference type="PIRNR" id="PIRNR000956"/>
    </source>
</evidence>
<dbReference type="PANTHER" id="PTHR10336:SF149">
    <property type="entry name" value="1-PHOSPHATIDYLINOSITOL 4,5-BISPHOSPHATE PHOSPHODIESTERASE CLASSES I AND II"/>
    <property type="match status" value="1"/>
</dbReference>
<evidence type="ECO:0000256" key="6">
    <source>
        <dbReference type="SAM" id="Coils"/>
    </source>
</evidence>
<dbReference type="Pfam" id="PF00387">
    <property type="entry name" value="PI-PLC-Y"/>
    <property type="match status" value="1"/>
</dbReference>
<dbReference type="Gene3D" id="2.30.29.240">
    <property type="match status" value="1"/>
</dbReference>
<gene>
    <name evidence="9" type="ORF">OVN521_LOCUS11747</name>
</gene>
<dbReference type="Pfam" id="PF00388">
    <property type="entry name" value="PI-PLC-X"/>
    <property type="match status" value="1"/>
</dbReference>
<comment type="cofactor">
    <cofactor evidence="4">
        <name>Ca(2+)</name>
        <dbReference type="ChEBI" id="CHEBI:29108"/>
    </cofactor>
    <text evidence="4">Binds 1 Ca(2+) ion per subunit.</text>
</comment>
<evidence type="ECO:0000256" key="5">
    <source>
        <dbReference type="RuleBase" id="RU361133"/>
    </source>
</evidence>
<keyword evidence="2 5" id="KW-0443">Lipid metabolism</keyword>
<keyword evidence="10" id="KW-1185">Reference proteome</keyword>
<feature type="binding site" evidence="4">
    <location>
        <position position="387"/>
    </location>
    <ligand>
        <name>Ca(2+)</name>
        <dbReference type="ChEBI" id="CHEBI:29108"/>
    </ligand>
</feature>
<feature type="coiled-coil region" evidence="6">
    <location>
        <begin position="1209"/>
        <end position="1255"/>
    </location>
</feature>
<keyword evidence="4" id="KW-0106">Calcium</keyword>
<evidence type="ECO:0000313" key="9">
    <source>
        <dbReference type="EMBL" id="CAF3942240.1"/>
    </source>
</evidence>
<evidence type="ECO:0000256" key="3">
    <source>
        <dbReference type="PIRSR" id="PIRSR000956-1"/>
    </source>
</evidence>
<dbReference type="SUPFAM" id="SSF51695">
    <property type="entry name" value="PLC-like phosphodiesterases"/>
    <property type="match status" value="1"/>
</dbReference>
<dbReference type="Pfam" id="PF17787">
    <property type="entry name" value="PH_14"/>
    <property type="match status" value="1"/>
</dbReference>
<evidence type="ECO:0000256" key="4">
    <source>
        <dbReference type="PIRSR" id="PIRSR000956-2"/>
    </source>
</evidence>
<dbReference type="CDD" id="cd00275">
    <property type="entry name" value="C2_PLC_like"/>
    <property type="match status" value="1"/>
</dbReference>
<dbReference type="PROSITE" id="PS50007">
    <property type="entry name" value="PIPLC_X_DOMAIN"/>
    <property type="match status" value="1"/>
</dbReference>
<comment type="caution">
    <text evidence="9">The sequence shown here is derived from an EMBL/GenBank/DDBJ whole genome shotgun (WGS) entry which is preliminary data.</text>
</comment>
<dbReference type="GO" id="GO:0007186">
    <property type="term" value="P:G protein-coupled receptor signaling pathway"/>
    <property type="evidence" value="ECO:0007669"/>
    <property type="project" value="TreeGrafter"/>
</dbReference>
<dbReference type="SUPFAM" id="SSF50729">
    <property type="entry name" value="PH domain-like"/>
    <property type="match status" value="1"/>
</dbReference>
<feature type="region of interest" description="Disordered" evidence="7">
    <location>
        <begin position="933"/>
        <end position="987"/>
    </location>
</feature>
<keyword evidence="2" id="KW-0807">Transducer</keyword>
<feature type="active site" evidence="3">
    <location>
        <position position="403"/>
    </location>
</feature>
<feature type="region of interest" description="Disordered" evidence="7">
    <location>
        <begin position="493"/>
        <end position="520"/>
    </location>
</feature>
<feature type="compositionally biased region" description="Low complexity" evidence="7">
    <location>
        <begin position="934"/>
        <end position="948"/>
    </location>
</feature>
<dbReference type="GO" id="GO:0046488">
    <property type="term" value="P:phosphatidylinositol metabolic process"/>
    <property type="evidence" value="ECO:0007669"/>
    <property type="project" value="TreeGrafter"/>
</dbReference>
<dbReference type="PANTHER" id="PTHR10336">
    <property type="entry name" value="PHOSPHOINOSITIDE-SPECIFIC PHOSPHOLIPASE C FAMILY PROTEIN"/>
    <property type="match status" value="1"/>
</dbReference>
<dbReference type="InterPro" id="IPR037862">
    <property type="entry name" value="PLC-beta_PH"/>
</dbReference>
<dbReference type="GO" id="GO:0051209">
    <property type="term" value="P:release of sequestered calcium ion into cytosol"/>
    <property type="evidence" value="ECO:0007669"/>
    <property type="project" value="TreeGrafter"/>
</dbReference>
<dbReference type="GO" id="GO:0005509">
    <property type="term" value="F:calcium ion binding"/>
    <property type="evidence" value="ECO:0007669"/>
    <property type="project" value="UniProtKB-UniRule"/>
</dbReference>
<feature type="region of interest" description="Disordered" evidence="7">
    <location>
        <begin position="562"/>
        <end position="588"/>
    </location>
</feature>
<dbReference type="SMART" id="SM00148">
    <property type="entry name" value="PLCXc"/>
    <property type="match status" value="1"/>
</dbReference>
<feature type="compositionally biased region" description="Polar residues" evidence="7">
    <location>
        <begin position="495"/>
        <end position="520"/>
    </location>
</feature>
<dbReference type="SMART" id="SM00149">
    <property type="entry name" value="PLCYc"/>
    <property type="match status" value="1"/>
</dbReference>
<dbReference type="CDD" id="cd08591">
    <property type="entry name" value="PI-PLCc_beta"/>
    <property type="match status" value="1"/>
</dbReference>
<feature type="binding site" evidence="4">
    <location>
        <position position="389"/>
    </location>
    <ligand>
        <name>Ca(2+)</name>
        <dbReference type="ChEBI" id="CHEBI:29108"/>
    </ligand>
</feature>
<dbReference type="SUPFAM" id="SSF49562">
    <property type="entry name" value="C2 domain (Calcium/lipid-binding domain, CaLB)"/>
    <property type="match status" value="1"/>
</dbReference>
<feature type="binding site" evidence="4">
    <location>
        <position position="358"/>
    </location>
    <ligand>
        <name>Ca(2+)</name>
        <dbReference type="ChEBI" id="CHEBI:29108"/>
    </ligand>
</feature>
<dbReference type="InterPro" id="IPR016280">
    <property type="entry name" value="PLC-beta"/>
</dbReference>
<feature type="compositionally biased region" description="Basic and acidic residues" evidence="7">
    <location>
        <begin position="562"/>
        <end position="573"/>
    </location>
</feature>
<comment type="catalytic activity">
    <reaction evidence="2 5">
        <text>a 1,2-diacyl-sn-glycero-3-phospho-(1D-myo-inositol-4,5-bisphosphate) + H2O = 1D-myo-inositol 1,4,5-trisphosphate + a 1,2-diacyl-sn-glycerol + H(+)</text>
        <dbReference type="Rhea" id="RHEA:33179"/>
        <dbReference type="ChEBI" id="CHEBI:15377"/>
        <dbReference type="ChEBI" id="CHEBI:15378"/>
        <dbReference type="ChEBI" id="CHEBI:17815"/>
        <dbReference type="ChEBI" id="CHEBI:58456"/>
        <dbReference type="ChEBI" id="CHEBI:203600"/>
        <dbReference type="EC" id="3.1.4.11"/>
    </reaction>
</comment>
<dbReference type="InterPro" id="IPR011992">
    <property type="entry name" value="EF-hand-dom_pair"/>
</dbReference>
<dbReference type="GO" id="GO:0005737">
    <property type="term" value="C:cytoplasm"/>
    <property type="evidence" value="ECO:0007669"/>
    <property type="project" value="TreeGrafter"/>
</dbReference>
<dbReference type="InterPro" id="IPR001192">
    <property type="entry name" value="PI-PLC_fam"/>
</dbReference>
<dbReference type="GO" id="GO:0048015">
    <property type="term" value="P:phosphatidylinositol-mediated signaling"/>
    <property type="evidence" value="ECO:0007669"/>
    <property type="project" value="TreeGrafter"/>
</dbReference>
<reference evidence="9" key="1">
    <citation type="submission" date="2021-02" db="EMBL/GenBank/DDBJ databases">
        <authorList>
            <person name="Nowell W R."/>
        </authorList>
    </citation>
    <scope>NUCLEOTIDE SEQUENCE</scope>
</reference>
<dbReference type="InterPro" id="IPR035892">
    <property type="entry name" value="C2_domain_sf"/>
</dbReference>
<dbReference type="Gene3D" id="2.60.40.150">
    <property type="entry name" value="C2 domain"/>
    <property type="match status" value="1"/>
</dbReference>
<accession>A0A819K3Y3</accession>
<keyword evidence="4" id="KW-0479">Metal-binding</keyword>
<dbReference type="PIRSF" id="PIRSF000956">
    <property type="entry name" value="PLC-beta"/>
    <property type="match status" value="1"/>
</dbReference>
<feature type="active site" evidence="3">
    <location>
        <position position="357"/>
    </location>
</feature>
<evidence type="ECO:0000256" key="7">
    <source>
        <dbReference type="SAM" id="MobiDB-lite"/>
    </source>
</evidence>
<keyword evidence="2 5" id="KW-0442">Lipid degradation</keyword>
<keyword evidence="1 2" id="KW-0378">Hydrolase</keyword>
<dbReference type="Gene3D" id="1.10.238.10">
    <property type="entry name" value="EF-hand"/>
    <property type="match status" value="1"/>
</dbReference>
<dbReference type="Proteomes" id="UP000663866">
    <property type="component" value="Unassembled WGS sequence"/>
</dbReference>
<protein>
    <recommendedName>
        <fullName evidence="2">1-phosphatidylinositol 4,5-bisphosphate phosphodiesterase</fullName>
        <ecNumber evidence="2">3.1.4.11</ecNumber>
    </recommendedName>
</protein>
<sequence length="1377" mass="158483">MAGYHVSSLKPNEVSANLRAGTFALKWTEDTNKSGSPIAVHLSVDPKGFYLICQNKITKESECFDITLIHDTRTGAEVSLPRGAIENDQMNIGIKDVPLSLKWLTIYYGNTFVPDRDLRVIHFSFPSTAIAREWTDKLFQYGRNPLLRNLSSLDCLEKIHSRIVFGLVDDRFDKKAISVRNLIQFLCKYKSDSNKEAKILKALELLELPYRTESVIDPDQFTFNKFIRFYMQLMERHEIDKIFDTTSEINRNKSILVIVPGGKHRRYLTWEKVKDFIVKQNDARGGAFGMDYYDQKAKDLVKKYAQHDENFMQKGMNDESFLRYLLSFDNLIVDPAKYDLCMDMDKPLAHYFIASSHNTYLIGSQLTGRASAEIYRQALLSGCRCVELDVVDSEKNDEPEIKHKNTPVRPVPFIQVILAIRECAFKVSPYPVILSLENHCSSRVQTKMAQYLVDVFGEYLITKPLESHPIEDNRPLPSPNDLKYKILIKNKKLHQSTTSKSTNPSEQVTVQKSDSTTTNVSDQNIGLYATTAAATSTQSCSTNLSNATGSRRETIEYDFRHSSQSTEFDRHSINDNNPNGILIDDDDSFSDDDDTISSTNIGLKTNDLNMNSNPTENLLSDQTKTAINNLPNPTSTNTKTESKATQAMSGLVHYVVPVRFFNFARSEERNRSYEISSFSEDKAQNLIREYAREFVAYNQRQLSRIYPRGTRFDSSNYNPYLFWPVGCQMVALNYQTLDTSMQINLGLFSFNGGCGYVEKPASLCQSTGSFDPKGRFSVENVVGYQIDIKVISGQFLCQDREPTYVDVEMYGLYADASKRNEYRLRAKRWNGFQAAYDDTDVEVGEFSIRFSKVILPEMAALRFAVSEEDGTFIGQSFIPVAHLRPGYRHIALRNQMNIPVQSSSLFIYIRKDVHVDAKNKELIDQLVSPKNAPTVVKEQQQTKQTKTKLLSEQRSQSFGDLDTTRKISDDERKSSTHHSDFPFDTAIRNHYPSTTEINSPIVGYNKKRYQSTPIVDANWYRNQLIASSQFHDEERLCKEMSLFNVEETKPFKRKRETIEVKTRRFSLDYDKKIQDEEDRFQKCLYLQRNGMNTLLQKPINHWNSSQLTTTNSAHVDGRTSNLIHQRFISDEVKQGETRLLDLYSSKFHSQNAIEYRLSKEYYNELEKYVNDYYTKQLNQINNILKHEQEKVKEDVRIQMRTETKRAMTTETDREKIANLKEKIRQLNIEAGALAVRKLQEMHEQVEKKIRTNLQKALHKLHEKKDFETKNRFTLYSNQLNDVKFRLQRDIYGTEYHGASDDSLTIPYRSTITTSASLSAISDHHQMPATSPDFITASSPSNQFPRRQTINSPNAMISQLGHDEFIHYLNQTTESTQL</sequence>
<dbReference type="Gene3D" id="3.20.20.190">
    <property type="entry name" value="Phosphatidylinositol (PI) phosphodiesterase"/>
    <property type="match status" value="1"/>
</dbReference>
<dbReference type="PROSITE" id="PS50008">
    <property type="entry name" value="PIPLC_Y_DOMAIN"/>
    <property type="match status" value="1"/>
</dbReference>
<dbReference type="PRINTS" id="PR00390">
    <property type="entry name" value="PHPHLIPASEC"/>
</dbReference>
<dbReference type="GO" id="GO:0004435">
    <property type="term" value="F:phosphatidylinositol-4,5-bisphosphate phospholipase C activity"/>
    <property type="evidence" value="ECO:0007669"/>
    <property type="project" value="UniProtKB-UniRule"/>
</dbReference>
<dbReference type="InterPro" id="IPR000909">
    <property type="entry name" value="PLipase_C_PInositol-sp_X_dom"/>
</dbReference>
<name>A0A819K3Y3_9BILA</name>